<dbReference type="GO" id="GO:0016887">
    <property type="term" value="F:ATP hydrolysis activity"/>
    <property type="evidence" value="ECO:0007669"/>
    <property type="project" value="TreeGrafter"/>
</dbReference>
<dbReference type="SUPFAM" id="SSF52540">
    <property type="entry name" value="P-loop containing nucleoside triphosphate hydrolases"/>
    <property type="match status" value="1"/>
</dbReference>
<dbReference type="PANTHER" id="PTHR43384">
    <property type="entry name" value="SEPTUM SITE-DETERMINING PROTEIN MIND HOMOLOG, CHLOROPLASTIC-RELATED"/>
    <property type="match status" value="1"/>
</dbReference>
<organism evidence="3 4">
    <name type="scientific">Mycobacterium pseudoshottsii</name>
    <dbReference type="NCBI Taxonomy" id="265949"/>
    <lineage>
        <taxon>Bacteria</taxon>
        <taxon>Bacillati</taxon>
        <taxon>Actinomycetota</taxon>
        <taxon>Actinomycetes</taxon>
        <taxon>Mycobacteriales</taxon>
        <taxon>Mycobacteriaceae</taxon>
        <taxon>Mycobacterium</taxon>
        <taxon>Mycobacterium ulcerans group</taxon>
    </lineage>
</organism>
<name>A0A9N7M0J6_9MYCO</name>
<dbReference type="InterPro" id="IPR002586">
    <property type="entry name" value="CobQ/CobB/MinD/ParA_Nub-bd_dom"/>
</dbReference>
<accession>A0A9N7M0J6</accession>
<dbReference type="AlphaFoldDB" id="A0A9N7M0J6"/>
<evidence type="ECO:0000259" key="2">
    <source>
        <dbReference type="Pfam" id="PF01656"/>
    </source>
</evidence>
<dbReference type="Proteomes" id="UP001058626">
    <property type="component" value="Chromosome"/>
</dbReference>
<feature type="domain" description="CobQ/CobB/MinD/ParA nucleotide binding" evidence="2">
    <location>
        <begin position="73"/>
        <end position="277"/>
    </location>
</feature>
<dbReference type="GO" id="GO:0051782">
    <property type="term" value="P:negative regulation of cell division"/>
    <property type="evidence" value="ECO:0007669"/>
    <property type="project" value="TreeGrafter"/>
</dbReference>
<proteinExistence type="predicted"/>
<dbReference type="Gene3D" id="3.40.50.300">
    <property type="entry name" value="P-loop containing nucleotide triphosphate hydrolases"/>
    <property type="match status" value="1"/>
</dbReference>
<keyword evidence="4" id="KW-1185">Reference proteome</keyword>
<dbReference type="InterPro" id="IPR027417">
    <property type="entry name" value="P-loop_NTPase"/>
</dbReference>
<dbReference type="PANTHER" id="PTHR43384:SF14">
    <property type="entry name" value="ESX-1 SECRETION-ASSOCIATED PROTEIN ESPI"/>
    <property type="match status" value="1"/>
</dbReference>
<dbReference type="GO" id="GO:0005524">
    <property type="term" value="F:ATP binding"/>
    <property type="evidence" value="ECO:0007669"/>
    <property type="project" value="TreeGrafter"/>
</dbReference>
<evidence type="ECO:0000313" key="4">
    <source>
        <dbReference type="Proteomes" id="UP001058626"/>
    </source>
</evidence>
<evidence type="ECO:0000313" key="3">
    <source>
        <dbReference type="EMBL" id="BDN85289.1"/>
    </source>
</evidence>
<reference evidence="3" key="1">
    <citation type="submission" date="2022-06" db="EMBL/GenBank/DDBJ databases">
        <title>Complete genome sequence of Mycobacterium pseudoshottsii NJB1907-Z4.</title>
        <authorList>
            <person name="Komine T."/>
            <person name="Fukano H."/>
            <person name="Wada S."/>
        </authorList>
    </citation>
    <scope>NUCLEOTIDE SEQUENCE</scope>
    <source>
        <strain evidence="3">NJB1907-Z4</strain>
    </source>
</reference>
<sequence>MPEVPPPSLWAEPTPARTPGEPPSTGHGWRHIIRVASFGLINPRPSAAQRDAAEFEAAIRAPLRGTHKVGVLGKGGVGKTSVAASIGSLLAELRQQDRIVAVDADTAFGRLSSRIDPTARGSFWDLTADRNLASFADVVARLGRNAAGLHVLPGEAAVGGRRLLDPAIYREAALRLDRHFAISIIDCGSTMDAPLTQEVLRDLDALIVVSSPWADGASAAAKTMEWLADRKLSGLLRRSVVVLNDSDGHSDKRTRSVLAREFVDHGQQVVEVPFDPHLRPGGVIDVSHKLEPGTRLKFLQIAATITGHFAARSAADEDPRPTENVASET</sequence>
<dbReference type="GO" id="GO:0009898">
    <property type="term" value="C:cytoplasmic side of plasma membrane"/>
    <property type="evidence" value="ECO:0007669"/>
    <property type="project" value="TreeGrafter"/>
</dbReference>
<feature type="region of interest" description="Disordered" evidence="1">
    <location>
        <begin position="1"/>
        <end position="27"/>
    </location>
</feature>
<dbReference type="InterPro" id="IPR050625">
    <property type="entry name" value="ParA/MinD_ATPase"/>
</dbReference>
<dbReference type="GO" id="GO:0005829">
    <property type="term" value="C:cytosol"/>
    <property type="evidence" value="ECO:0007669"/>
    <property type="project" value="TreeGrafter"/>
</dbReference>
<dbReference type="EMBL" id="AP026367">
    <property type="protein sequence ID" value="BDN85289.1"/>
    <property type="molecule type" value="Genomic_DNA"/>
</dbReference>
<protein>
    <recommendedName>
        <fullName evidence="2">CobQ/CobB/MinD/ParA nucleotide binding domain-containing protein</fullName>
    </recommendedName>
</protein>
<evidence type="ECO:0000256" key="1">
    <source>
        <dbReference type="SAM" id="MobiDB-lite"/>
    </source>
</evidence>
<gene>
    <name evidence="3" type="ORF">NJB1907Z4_C55040</name>
</gene>
<dbReference type="Pfam" id="PF01656">
    <property type="entry name" value="CbiA"/>
    <property type="match status" value="1"/>
</dbReference>